<comment type="caution">
    <text evidence="2">The sequence shown here is derived from an EMBL/GenBank/DDBJ whole genome shotgun (WGS) entry which is preliminary data.</text>
</comment>
<keyword evidence="1" id="KW-0472">Membrane</keyword>
<organism evidence="2 3">
    <name type="scientific">Candidatus Blautia faecavium</name>
    <dbReference type="NCBI Taxonomy" id="2838487"/>
    <lineage>
        <taxon>Bacteria</taxon>
        <taxon>Bacillati</taxon>
        <taxon>Bacillota</taxon>
        <taxon>Clostridia</taxon>
        <taxon>Lachnospirales</taxon>
        <taxon>Lachnospiraceae</taxon>
        <taxon>Blautia</taxon>
    </lineage>
</organism>
<evidence type="ECO:0000313" key="2">
    <source>
        <dbReference type="EMBL" id="HJB29114.1"/>
    </source>
</evidence>
<dbReference type="Proteomes" id="UP000823842">
    <property type="component" value="Unassembled WGS sequence"/>
</dbReference>
<dbReference type="AlphaFoldDB" id="A0A9D2RX26"/>
<feature type="non-terminal residue" evidence="2">
    <location>
        <position position="111"/>
    </location>
</feature>
<name>A0A9D2RX26_9FIRM</name>
<feature type="transmembrane region" description="Helical" evidence="1">
    <location>
        <begin position="26"/>
        <end position="46"/>
    </location>
</feature>
<keyword evidence="1" id="KW-1133">Transmembrane helix</keyword>
<accession>A0A9D2RX26</accession>
<dbReference type="EMBL" id="DWYZ01000187">
    <property type="protein sequence ID" value="HJB29114.1"/>
    <property type="molecule type" value="Genomic_DNA"/>
</dbReference>
<proteinExistence type="predicted"/>
<evidence type="ECO:0000256" key="1">
    <source>
        <dbReference type="SAM" id="Phobius"/>
    </source>
</evidence>
<sequence length="111" mass="12847">MRENNDSMSRAKVSALLTLGENRKRFYLTYTFLAALLFVCITLIFYGSGKSFVWSSDGLRQHYSSLAYYGNYLRSILKNLFVDHTFEIPMWDLHIGYGSDILTALNYYVMG</sequence>
<gene>
    <name evidence="2" type="ORF">IAA06_10030</name>
</gene>
<protein>
    <submittedName>
        <fullName evidence="2">YfhO family protein</fullName>
    </submittedName>
</protein>
<evidence type="ECO:0000313" key="3">
    <source>
        <dbReference type="Proteomes" id="UP000823842"/>
    </source>
</evidence>
<keyword evidence="1" id="KW-0812">Transmembrane</keyword>
<reference evidence="2" key="2">
    <citation type="submission" date="2021-04" db="EMBL/GenBank/DDBJ databases">
        <authorList>
            <person name="Gilroy R."/>
        </authorList>
    </citation>
    <scope>NUCLEOTIDE SEQUENCE</scope>
    <source>
        <strain evidence="2">ChiSjej1B19-5720</strain>
    </source>
</reference>
<reference evidence="2" key="1">
    <citation type="journal article" date="2021" name="PeerJ">
        <title>Extensive microbial diversity within the chicken gut microbiome revealed by metagenomics and culture.</title>
        <authorList>
            <person name="Gilroy R."/>
            <person name="Ravi A."/>
            <person name="Getino M."/>
            <person name="Pursley I."/>
            <person name="Horton D.L."/>
            <person name="Alikhan N.F."/>
            <person name="Baker D."/>
            <person name="Gharbi K."/>
            <person name="Hall N."/>
            <person name="Watson M."/>
            <person name="Adriaenssens E.M."/>
            <person name="Foster-Nyarko E."/>
            <person name="Jarju S."/>
            <person name="Secka A."/>
            <person name="Antonio M."/>
            <person name="Oren A."/>
            <person name="Chaudhuri R.R."/>
            <person name="La Ragione R."/>
            <person name="Hildebrand F."/>
            <person name="Pallen M.J."/>
        </authorList>
    </citation>
    <scope>NUCLEOTIDE SEQUENCE</scope>
    <source>
        <strain evidence="2">ChiSjej1B19-5720</strain>
    </source>
</reference>